<proteinExistence type="predicted"/>
<dbReference type="EMBL" id="JBFTWV010000122">
    <property type="protein sequence ID" value="KAL2786251.1"/>
    <property type="molecule type" value="Genomic_DNA"/>
</dbReference>
<evidence type="ECO:0000256" key="3">
    <source>
        <dbReference type="ARBA" id="ARBA00023015"/>
    </source>
</evidence>
<dbReference type="Pfam" id="PF04082">
    <property type="entry name" value="Fungal_trans"/>
    <property type="match status" value="1"/>
</dbReference>
<dbReference type="InterPro" id="IPR007219">
    <property type="entry name" value="XnlR_reg_dom"/>
</dbReference>
<dbReference type="Gene3D" id="4.10.240.10">
    <property type="entry name" value="Zn(2)-C6 fungal-type DNA-binding domain"/>
    <property type="match status" value="1"/>
</dbReference>
<dbReference type="CDD" id="cd12148">
    <property type="entry name" value="fungal_TF_MHR"/>
    <property type="match status" value="1"/>
</dbReference>
<dbReference type="InterPro" id="IPR001138">
    <property type="entry name" value="Zn2Cys6_DnaBD"/>
</dbReference>
<comment type="subcellular location">
    <subcellularLocation>
        <location evidence="1">Nucleus</location>
    </subcellularLocation>
</comment>
<feature type="region of interest" description="Disordered" evidence="7">
    <location>
        <begin position="90"/>
        <end position="127"/>
    </location>
</feature>
<evidence type="ECO:0000259" key="8">
    <source>
        <dbReference type="PROSITE" id="PS50048"/>
    </source>
</evidence>
<dbReference type="CDD" id="cd00067">
    <property type="entry name" value="GAL4"/>
    <property type="match status" value="1"/>
</dbReference>
<dbReference type="SUPFAM" id="SSF57701">
    <property type="entry name" value="Zn2/Cys6 DNA-binding domain"/>
    <property type="match status" value="1"/>
</dbReference>
<dbReference type="InterPro" id="IPR050613">
    <property type="entry name" value="Sec_Metabolite_Reg"/>
</dbReference>
<gene>
    <name evidence="9" type="ORF">BJX66DRAFT_342305</name>
</gene>
<accession>A0ABR4FSM0</accession>
<evidence type="ECO:0000256" key="4">
    <source>
        <dbReference type="ARBA" id="ARBA00023125"/>
    </source>
</evidence>
<dbReference type="SMART" id="SM00066">
    <property type="entry name" value="GAL4"/>
    <property type="match status" value="1"/>
</dbReference>
<evidence type="ECO:0000256" key="1">
    <source>
        <dbReference type="ARBA" id="ARBA00004123"/>
    </source>
</evidence>
<comment type="caution">
    <text evidence="9">The sequence shown here is derived from an EMBL/GenBank/DDBJ whole genome shotgun (WGS) entry which is preliminary data.</text>
</comment>
<organism evidence="9 10">
    <name type="scientific">Aspergillus keveii</name>
    <dbReference type="NCBI Taxonomy" id="714993"/>
    <lineage>
        <taxon>Eukaryota</taxon>
        <taxon>Fungi</taxon>
        <taxon>Dikarya</taxon>
        <taxon>Ascomycota</taxon>
        <taxon>Pezizomycotina</taxon>
        <taxon>Eurotiomycetes</taxon>
        <taxon>Eurotiomycetidae</taxon>
        <taxon>Eurotiales</taxon>
        <taxon>Aspergillaceae</taxon>
        <taxon>Aspergillus</taxon>
        <taxon>Aspergillus subgen. Nidulantes</taxon>
    </lineage>
</organism>
<dbReference type="InterPro" id="IPR036864">
    <property type="entry name" value="Zn2-C6_fun-type_DNA-bd_sf"/>
</dbReference>
<keyword evidence="5" id="KW-0804">Transcription</keyword>
<evidence type="ECO:0000256" key="5">
    <source>
        <dbReference type="ARBA" id="ARBA00023163"/>
    </source>
</evidence>
<dbReference type="PANTHER" id="PTHR31001:SF45">
    <property type="entry name" value="ZN(II)2CYS6 TRANSCRIPTION FACTOR (EUROFUNG)"/>
    <property type="match status" value="1"/>
</dbReference>
<keyword evidence="2" id="KW-0479">Metal-binding</keyword>
<evidence type="ECO:0000313" key="10">
    <source>
        <dbReference type="Proteomes" id="UP001610563"/>
    </source>
</evidence>
<dbReference type="PANTHER" id="PTHR31001">
    <property type="entry name" value="UNCHARACTERIZED TRANSCRIPTIONAL REGULATORY PROTEIN"/>
    <property type="match status" value="1"/>
</dbReference>
<keyword evidence="10" id="KW-1185">Reference proteome</keyword>
<dbReference type="SMART" id="SM00906">
    <property type="entry name" value="Fungal_trans"/>
    <property type="match status" value="1"/>
</dbReference>
<keyword evidence="6" id="KW-0539">Nucleus</keyword>
<evidence type="ECO:0000256" key="6">
    <source>
        <dbReference type="ARBA" id="ARBA00023242"/>
    </source>
</evidence>
<dbReference type="PROSITE" id="PS50048">
    <property type="entry name" value="ZN2_CY6_FUNGAL_2"/>
    <property type="match status" value="1"/>
</dbReference>
<keyword evidence="4" id="KW-0238">DNA-binding</keyword>
<dbReference type="Pfam" id="PF00172">
    <property type="entry name" value="Zn_clus"/>
    <property type="match status" value="1"/>
</dbReference>
<feature type="domain" description="Zn(2)-C6 fungal-type" evidence="8">
    <location>
        <begin position="24"/>
        <end position="51"/>
    </location>
</feature>
<reference evidence="9 10" key="1">
    <citation type="submission" date="2024-07" db="EMBL/GenBank/DDBJ databases">
        <title>Section-level genome sequencing and comparative genomics of Aspergillus sections Usti and Cavernicolus.</title>
        <authorList>
            <consortium name="Lawrence Berkeley National Laboratory"/>
            <person name="Nybo J.L."/>
            <person name="Vesth T.C."/>
            <person name="Theobald S."/>
            <person name="Frisvad J.C."/>
            <person name="Larsen T.O."/>
            <person name="Kjaerboelling I."/>
            <person name="Rothschild-Mancinelli K."/>
            <person name="Lyhne E.K."/>
            <person name="Kogle M.E."/>
            <person name="Barry K."/>
            <person name="Clum A."/>
            <person name="Na H."/>
            <person name="Ledsgaard L."/>
            <person name="Lin J."/>
            <person name="Lipzen A."/>
            <person name="Kuo A."/>
            <person name="Riley R."/>
            <person name="Mondo S."/>
            <person name="Labutti K."/>
            <person name="Haridas S."/>
            <person name="Pangalinan J."/>
            <person name="Salamov A.A."/>
            <person name="Simmons B.A."/>
            <person name="Magnuson J.K."/>
            <person name="Chen J."/>
            <person name="Drula E."/>
            <person name="Henrissat B."/>
            <person name="Wiebenga A."/>
            <person name="Lubbers R.J."/>
            <person name="Gomes A.C."/>
            <person name="Makela M.R."/>
            <person name="Stajich J."/>
            <person name="Grigoriev I.V."/>
            <person name="Mortensen U.H."/>
            <person name="De Vries R.P."/>
            <person name="Baker S.E."/>
            <person name="Andersen M.R."/>
        </authorList>
    </citation>
    <scope>NUCLEOTIDE SEQUENCE [LARGE SCALE GENOMIC DNA]</scope>
    <source>
        <strain evidence="9 10">CBS 209.92</strain>
    </source>
</reference>
<name>A0ABR4FSM0_9EURO</name>
<protein>
    <recommendedName>
        <fullName evidence="8">Zn(2)-C6 fungal-type domain-containing protein</fullName>
    </recommendedName>
</protein>
<dbReference type="Proteomes" id="UP001610563">
    <property type="component" value="Unassembled WGS sequence"/>
</dbReference>
<evidence type="ECO:0000256" key="7">
    <source>
        <dbReference type="SAM" id="MobiDB-lite"/>
    </source>
</evidence>
<keyword evidence="3" id="KW-0805">Transcription regulation</keyword>
<sequence length="708" mass="80438">MSDNQPNPLPTNPRTLAKSQRVLSCVLCQQRKIKCDRTFPCENCLRAKVQCIPASQIPRQRKRRFAERELLDRLRQYERLLRQNDIKFDSLHGGSAVEGDSRQSVETETEIANENSRESSAPLATPQFSQGGYQAKSFWKAMNESPEPESGTTPAPPDMNESVVRKTWDQVFEPSTSLFGSHNTSFDLSDMHPEPSQIFRLWQIYLDNVDPLFKVTHTPTLQGRIIEAITNLKDTKPALEALMFSIYCMATLSVMSYESDALVGPPNDKTLAKYQDACRQALIRAQFLRSDDRDSLTALYLYLVSLRPTTDPRTLSSMLGIAIRVAQRMGIHSEAICCEYPPLEAEMRRRLWWALVLFDTRIGEMADYRTTTLTPLWDCKVPLNVNDSDLRPEMTTAPKVQAKSSEALFAVVRGEVGDFLRHSSAHLDFACPALKVVARKAQPDAPGGVDEVRIWEKNIEDRYLQFCDPENPLHFMTIWATRQALAKCGLISHYSKYTPGRPTDAQRDAAIPYALRMLECDTIILTTPSAQRYYWLMHFYFPFPAYLHLLHDLRRRPLSKHAQHCWSLMSDNFEARAKCLRLVSPNLLFRTITATVYHAWDVTESALRQAGHSPETPKIVCIMKTWLSREAVNVPQEAPPNAMAAQRHTAPWPTQMHNTPAPAHPFTPITGNNAFTGLPPWMTFDIAGQMGDSMSTNQPDWSFMNWGL</sequence>
<evidence type="ECO:0000313" key="9">
    <source>
        <dbReference type="EMBL" id="KAL2786251.1"/>
    </source>
</evidence>
<evidence type="ECO:0000256" key="2">
    <source>
        <dbReference type="ARBA" id="ARBA00022723"/>
    </source>
</evidence>